<dbReference type="RefSeq" id="WP_236457708.1">
    <property type="nucleotide sequence ID" value="NZ_CBCSGE010000040.1"/>
</dbReference>
<proteinExistence type="predicted"/>
<comment type="caution">
    <text evidence="1">The sequence shown here is derived from an EMBL/GenBank/DDBJ whole genome shotgun (WGS) entry which is preliminary data.</text>
</comment>
<dbReference type="EMBL" id="JBHMEY010000049">
    <property type="protein sequence ID" value="MFB9097441.1"/>
    <property type="molecule type" value="Genomic_DNA"/>
</dbReference>
<reference evidence="1 2" key="1">
    <citation type="submission" date="2024-09" db="EMBL/GenBank/DDBJ databases">
        <authorList>
            <person name="Sun Q."/>
            <person name="Mori K."/>
        </authorList>
    </citation>
    <scope>NUCLEOTIDE SEQUENCE [LARGE SCALE GENOMIC DNA]</scope>
    <source>
        <strain evidence="1 2">CECT 7955</strain>
    </source>
</reference>
<keyword evidence="2" id="KW-1185">Reference proteome</keyword>
<gene>
    <name evidence="1" type="ORF">ACFFVF_13010</name>
</gene>
<accession>A0ABV5GR34</accession>
<dbReference type="Proteomes" id="UP001589607">
    <property type="component" value="Unassembled WGS sequence"/>
</dbReference>
<evidence type="ECO:0000313" key="2">
    <source>
        <dbReference type="Proteomes" id="UP001589607"/>
    </source>
</evidence>
<protein>
    <recommendedName>
        <fullName evidence="3">DUF2946 domain-containing protein</fullName>
    </recommendedName>
</protein>
<evidence type="ECO:0008006" key="3">
    <source>
        <dbReference type="Google" id="ProtNLM"/>
    </source>
</evidence>
<evidence type="ECO:0000313" key="1">
    <source>
        <dbReference type="EMBL" id="MFB9097441.1"/>
    </source>
</evidence>
<organism evidence="1 2">
    <name type="scientific">Flavobacterium jumunjinense</name>
    <dbReference type="NCBI Taxonomy" id="998845"/>
    <lineage>
        <taxon>Bacteria</taxon>
        <taxon>Pseudomonadati</taxon>
        <taxon>Bacteroidota</taxon>
        <taxon>Flavobacteriia</taxon>
        <taxon>Flavobacteriales</taxon>
        <taxon>Flavobacteriaceae</taxon>
        <taxon>Flavobacterium</taxon>
    </lineage>
</organism>
<name>A0ABV5GR34_9FLAO</name>
<sequence>MKKKIAIVNFVLMLSVLFAVSYQSLHFFSHHTHNETSSTSKESNALFSKTISEKEDCPVCDFKFASFLSPEVTTYSLYPPILEIPYQYSNNENITILNRNSFYLRGPPALV</sequence>